<comment type="similarity">
    <text evidence="3">Belongs to the CASC3 family.</text>
</comment>
<feature type="compositionally biased region" description="Polar residues" evidence="13">
    <location>
        <begin position="503"/>
        <end position="530"/>
    </location>
</feature>
<keyword evidence="4" id="KW-0813">Transport</keyword>
<proteinExistence type="inferred from homology"/>
<evidence type="ECO:0000256" key="11">
    <source>
        <dbReference type="ARBA" id="ARBA00023187"/>
    </source>
</evidence>
<feature type="region of interest" description="Disordered" evidence="13">
    <location>
        <begin position="503"/>
        <end position="533"/>
    </location>
</feature>
<evidence type="ECO:0000256" key="4">
    <source>
        <dbReference type="ARBA" id="ARBA00022448"/>
    </source>
</evidence>
<evidence type="ECO:0000256" key="8">
    <source>
        <dbReference type="ARBA" id="ARBA00022845"/>
    </source>
</evidence>
<keyword evidence="5" id="KW-0963">Cytoplasm</keyword>
<sequence>MVTSGEENRVEEAEYESESEESVFGPPMPRREASDDDGEAEATERLVWNNRIFGVGRGDESHGLGGYDDDYEVSFRNEREELGDAELEVLGDEEDEEEFEGKNCKGEVTEEVKPKKEEEENELLLDPKFGAFYMHDDRFRGRSYCRGRRRISWGSFVVSIDKLKSTVQHSIEKYVSFRHTLDERFEEPKDEEKWRHDKFEEMNLQETYDKKFIEVRRTPEDYHPGHHKNKSRGCGCITADWSKPHDNINNQIYSSRIIKGRGPIKYKPALRSSPVNPSTIYKQPLRSKKPQGQTLNTDMERPWGMTSSTESARIFSIENKKSGKFVDVASNNNSVRAFSHMSDVESDSLASEKHVFTTNMSSALQMFNSTSPNHINSLTQKRDVYPEKLFGDASNCAVPNNNVPKSNALLHGEKFIHPVSENFLTNLPFQSSVSWPTYMIESTQTIGQRGLFFSTVLSHPLTPPYNHVNSVYPLAHSVAQQMPVESIIQPPLLVSAQQFSPCRGSESQASSEALSPNSYDPETSGTQTGSKVAVSGEGISTLQGRGRCSFLSSGAHGDENFNATGALFPGDITSYNYCKDFLDYFDSPKSHIINARLLGLIRCPIVLL</sequence>
<evidence type="ECO:0000256" key="10">
    <source>
        <dbReference type="ARBA" id="ARBA00023161"/>
    </source>
</evidence>
<dbReference type="InterPro" id="IPR044796">
    <property type="entry name" value="MLN51_plant"/>
</dbReference>
<comment type="subcellular location">
    <subcellularLocation>
        <location evidence="2">Cytoplasm</location>
    </subcellularLocation>
    <subcellularLocation>
        <location evidence="1">Nucleus</location>
    </subcellularLocation>
</comment>
<evidence type="ECO:0000256" key="3">
    <source>
        <dbReference type="ARBA" id="ARBA00009548"/>
    </source>
</evidence>
<dbReference type="EMBL" id="JAFEMO010000004">
    <property type="protein sequence ID" value="KAH7572315.1"/>
    <property type="molecule type" value="Genomic_DNA"/>
</dbReference>
<organism evidence="15 16">
    <name type="scientific">Xanthoceras sorbifolium</name>
    <dbReference type="NCBI Taxonomy" id="99658"/>
    <lineage>
        <taxon>Eukaryota</taxon>
        <taxon>Viridiplantae</taxon>
        <taxon>Streptophyta</taxon>
        <taxon>Embryophyta</taxon>
        <taxon>Tracheophyta</taxon>
        <taxon>Spermatophyta</taxon>
        <taxon>Magnoliopsida</taxon>
        <taxon>eudicotyledons</taxon>
        <taxon>Gunneridae</taxon>
        <taxon>Pentapetalae</taxon>
        <taxon>rosids</taxon>
        <taxon>malvids</taxon>
        <taxon>Sapindales</taxon>
        <taxon>Sapindaceae</taxon>
        <taxon>Xanthoceroideae</taxon>
        <taxon>Xanthoceras</taxon>
    </lineage>
</organism>
<evidence type="ECO:0000256" key="7">
    <source>
        <dbReference type="ARBA" id="ARBA00022816"/>
    </source>
</evidence>
<feature type="region of interest" description="Disordered" evidence="13">
    <location>
        <begin position="1"/>
        <end position="42"/>
    </location>
</feature>
<keyword evidence="9" id="KW-0694">RNA-binding</keyword>
<evidence type="ECO:0000256" key="6">
    <source>
        <dbReference type="ARBA" id="ARBA00022664"/>
    </source>
</evidence>
<reference evidence="15 16" key="1">
    <citation type="submission" date="2021-02" db="EMBL/GenBank/DDBJ databases">
        <title>Plant Genome Project.</title>
        <authorList>
            <person name="Zhang R.-G."/>
        </authorList>
    </citation>
    <scope>NUCLEOTIDE SEQUENCE [LARGE SCALE GENOMIC DNA]</scope>
    <source>
        <tissue evidence="15">Leaves</tissue>
    </source>
</reference>
<dbReference type="PANTHER" id="PTHR46837:SF5">
    <property type="entry name" value="PROTEIN MLN51 HOMOLOG"/>
    <property type="match status" value="1"/>
</dbReference>
<evidence type="ECO:0000256" key="13">
    <source>
        <dbReference type="SAM" id="MobiDB-lite"/>
    </source>
</evidence>
<keyword evidence="16" id="KW-1185">Reference proteome</keyword>
<dbReference type="InterPro" id="IPR018545">
    <property type="entry name" value="Btz_dom"/>
</dbReference>
<evidence type="ECO:0000256" key="12">
    <source>
        <dbReference type="ARBA" id="ARBA00023242"/>
    </source>
</evidence>
<accession>A0ABQ8I6R0</accession>
<gene>
    <name evidence="15" type="ORF">JRO89_XS04G0237400</name>
</gene>
<dbReference type="Proteomes" id="UP000827721">
    <property type="component" value="Unassembled WGS sequence"/>
</dbReference>
<keyword evidence="10" id="KW-0866">Nonsense-mediated mRNA decay</keyword>
<keyword evidence="12" id="KW-0539">Nucleus</keyword>
<keyword evidence="8" id="KW-0810">Translation regulation</keyword>
<evidence type="ECO:0000256" key="2">
    <source>
        <dbReference type="ARBA" id="ARBA00004496"/>
    </source>
</evidence>
<dbReference type="Pfam" id="PF09405">
    <property type="entry name" value="Btz"/>
    <property type="match status" value="1"/>
</dbReference>
<evidence type="ECO:0000259" key="14">
    <source>
        <dbReference type="Pfam" id="PF09405"/>
    </source>
</evidence>
<feature type="region of interest" description="Disordered" evidence="13">
    <location>
        <begin position="268"/>
        <end position="307"/>
    </location>
</feature>
<evidence type="ECO:0000256" key="5">
    <source>
        <dbReference type="ARBA" id="ARBA00022490"/>
    </source>
</evidence>
<evidence type="ECO:0000313" key="15">
    <source>
        <dbReference type="EMBL" id="KAH7572315.1"/>
    </source>
</evidence>
<keyword evidence="6" id="KW-0507">mRNA processing</keyword>
<keyword evidence="11" id="KW-0508">mRNA splicing</keyword>
<evidence type="ECO:0000256" key="9">
    <source>
        <dbReference type="ARBA" id="ARBA00022884"/>
    </source>
</evidence>
<feature type="compositionally biased region" description="Basic and acidic residues" evidence="13">
    <location>
        <begin position="1"/>
        <end position="12"/>
    </location>
</feature>
<keyword evidence="7" id="KW-0509">mRNA transport</keyword>
<protein>
    <recommendedName>
        <fullName evidence="14">Btz domain-containing protein</fullName>
    </recommendedName>
</protein>
<evidence type="ECO:0000256" key="1">
    <source>
        <dbReference type="ARBA" id="ARBA00004123"/>
    </source>
</evidence>
<name>A0ABQ8I6R0_9ROSI</name>
<comment type="caution">
    <text evidence="15">The sequence shown here is derived from an EMBL/GenBank/DDBJ whole genome shotgun (WGS) entry which is preliminary data.</text>
</comment>
<evidence type="ECO:0000313" key="16">
    <source>
        <dbReference type="Proteomes" id="UP000827721"/>
    </source>
</evidence>
<feature type="domain" description="Btz" evidence="14">
    <location>
        <begin position="92"/>
        <end position="225"/>
    </location>
</feature>
<dbReference type="PANTHER" id="PTHR46837">
    <property type="entry name" value="PROTEIN MLN51 HOMOLOG"/>
    <property type="match status" value="1"/>
</dbReference>